<feature type="transmembrane region" description="Helical" evidence="7">
    <location>
        <begin position="40"/>
        <end position="63"/>
    </location>
</feature>
<keyword evidence="5" id="KW-0862">Zinc</keyword>
<dbReference type="PRINTS" id="PR00786">
    <property type="entry name" value="NEPRILYSIN"/>
</dbReference>
<dbReference type="Gene3D" id="3.40.390.10">
    <property type="entry name" value="Collagenase (Catalytic Domain)"/>
    <property type="match status" value="1"/>
</dbReference>
<feature type="domain" description="Peptidase M13 N-terminal" evidence="9">
    <location>
        <begin position="113"/>
        <end position="507"/>
    </location>
</feature>
<dbReference type="Pfam" id="PF01431">
    <property type="entry name" value="Peptidase_M13"/>
    <property type="match status" value="1"/>
</dbReference>
<dbReference type="CDD" id="cd08662">
    <property type="entry name" value="M13"/>
    <property type="match status" value="1"/>
</dbReference>
<dbReference type="InterPro" id="IPR008753">
    <property type="entry name" value="Peptidase_M13_N"/>
</dbReference>
<keyword evidence="7" id="KW-1133">Transmembrane helix</keyword>
<dbReference type="InterPro" id="IPR024079">
    <property type="entry name" value="MetalloPept_cat_dom_sf"/>
</dbReference>
<evidence type="ECO:0000313" key="11">
    <source>
        <dbReference type="Proteomes" id="UP001652625"/>
    </source>
</evidence>
<evidence type="ECO:0000256" key="6">
    <source>
        <dbReference type="ARBA" id="ARBA00023049"/>
    </source>
</evidence>
<dbReference type="RefSeq" id="NP_001296678.1">
    <property type="nucleotide sequence ID" value="NM_001309749.1"/>
</dbReference>
<dbReference type="SUPFAM" id="SSF55486">
    <property type="entry name" value="Metalloproteases ('zincins'), catalytic domain"/>
    <property type="match status" value="1"/>
</dbReference>
<dbReference type="PANTHER" id="PTHR11733">
    <property type="entry name" value="ZINC METALLOPROTEASE FAMILY M13 NEPRILYSIN-RELATED"/>
    <property type="match status" value="1"/>
</dbReference>
<evidence type="ECO:0000256" key="5">
    <source>
        <dbReference type="ARBA" id="ARBA00022833"/>
    </source>
</evidence>
<dbReference type="Gene3D" id="1.10.1380.10">
    <property type="entry name" value="Neutral endopeptidase , domain2"/>
    <property type="match status" value="1"/>
</dbReference>
<dbReference type="EMBL" id="AF162671">
    <property type="protein sequence ID" value="AAD46624.1"/>
    <property type="molecule type" value="mRNA"/>
</dbReference>
<keyword evidence="2" id="KW-0645">Protease</keyword>
<keyword evidence="7" id="KW-0472">Membrane</keyword>
<keyword evidence="3" id="KW-0479">Metal-binding</keyword>
<evidence type="ECO:0000313" key="12">
    <source>
        <dbReference type="RefSeq" id="NP_001296678.1"/>
    </source>
</evidence>
<keyword evidence="6" id="KW-0482">Metalloprotease</keyword>
<dbReference type="AlphaFoldDB" id="Q9U9P2"/>
<evidence type="ECO:0000256" key="7">
    <source>
        <dbReference type="SAM" id="Phobius"/>
    </source>
</evidence>
<evidence type="ECO:0000256" key="1">
    <source>
        <dbReference type="ARBA" id="ARBA00001947"/>
    </source>
</evidence>
<dbReference type="GO" id="GO:0004222">
    <property type="term" value="F:metalloendopeptidase activity"/>
    <property type="evidence" value="ECO:0007669"/>
    <property type="project" value="InterPro"/>
</dbReference>
<dbReference type="PROSITE" id="PS51885">
    <property type="entry name" value="NEPRILYSIN"/>
    <property type="match status" value="1"/>
</dbReference>
<protein>
    <submittedName>
        <fullName evidence="10">Endothelin converting enzyme</fullName>
    </submittedName>
    <submittedName>
        <fullName evidence="12">Endothelin-converting enzyme 1-like</fullName>
    </submittedName>
</protein>
<evidence type="ECO:0000256" key="2">
    <source>
        <dbReference type="ARBA" id="ARBA00022670"/>
    </source>
</evidence>
<evidence type="ECO:0000259" key="9">
    <source>
        <dbReference type="Pfam" id="PF05649"/>
    </source>
</evidence>
<dbReference type="InterPro" id="IPR018497">
    <property type="entry name" value="Peptidase_M13_C"/>
</dbReference>
<dbReference type="OrthoDB" id="6475849at2759"/>
<reference evidence="12" key="2">
    <citation type="submission" date="2025-05" db="UniProtKB">
        <authorList>
            <consortium name="RefSeq"/>
        </authorList>
    </citation>
    <scope>IDENTIFICATION</scope>
</reference>
<dbReference type="GeneID" id="100202134"/>
<reference evidence="10 12" key="1">
    <citation type="journal article" date="2001" name="Development">
        <title>Molecular and functional evidence for early divergence of an endothelin-like system during metazoan evolution: analysis of the Cnidarian, hydra.</title>
        <authorList>
            <person name="Zhang J."/>
            <person name="Leontovich A."/>
            <person name="Sarras MP J.r."/>
        </authorList>
    </citation>
    <scope>NUCLEOTIDE SEQUENCE</scope>
</reference>
<keyword evidence="4" id="KW-0378">Hydrolase</keyword>
<proteinExistence type="evidence at transcript level"/>
<gene>
    <name evidence="10 12" type="primary">ECE</name>
    <name evidence="12" type="synonym">LOC100202134</name>
</gene>
<evidence type="ECO:0000313" key="10">
    <source>
        <dbReference type="EMBL" id="AAD46624.1"/>
    </source>
</evidence>
<dbReference type="InterPro" id="IPR000718">
    <property type="entry name" value="Peptidase_M13"/>
</dbReference>
<organism evidence="10">
    <name type="scientific">Hydra vulgaris</name>
    <name type="common">Hydra</name>
    <name type="synonym">Hydra attenuata</name>
    <dbReference type="NCBI Taxonomy" id="6087"/>
    <lineage>
        <taxon>Eukaryota</taxon>
        <taxon>Metazoa</taxon>
        <taxon>Cnidaria</taxon>
        <taxon>Hydrozoa</taxon>
        <taxon>Hydroidolina</taxon>
        <taxon>Anthoathecata</taxon>
        <taxon>Aplanulata</taxon>
        <taxon>Hydridae</taxon>
        <taxon>Hydra</taxon>
    </lineage>
</organism>
<evidence type="ECO:0000259" key="8">
    <source>
        <dbReference type="Pfam" id="PF01431"/>
    </source>
</evidence>
<keyword evidence="7" id="KW-0812">Transmembrane</keyword>
<evidence type="ECO:0000256" key="4">
    <source>
        <dbReference type="ARBA" id="ARBA00022801"/>
    </source>
</evidence>
<dbReference type="GO" id="GO:0016485">
    <property type="term" value="P:protein processing"/>
    <property type="evidence" value="ECO:0007669"/>
    <property type="project" value="TreeGrafter"/>
</dbReference>
<dbReference type="Pfam" id="PF05649">
    <property type="entry name" value="Peptidase_M13_N"/>
    <property type="match status" value="1"/>
</dbReference>
<dbReference type="Proteomes" id="UP001652625">
    <property type="component" value="Chromosome 06"/>
</dbReference>
<dbReference type="KEGG" id="hmg:100202134"/>
<evidence type="ECO:0000256" key="3">
    <source>
        <dbReference type="ARBA" id="ARBA00022723"/>
    </source>
</evidence>
<feature type="domain" description="Peptidase M13 C-terminal" evidence="8">
    <location>
        <begin position="566"/>
        <end position="769"/>
    </location>
</feature>
<name>Q9U9P2_HYDVU</name>
<dbReference type="InterPro" id="IPR042089">
    <property type="entry name" value="Peptidase_M13_dom_2"/>
</dbReference>
<dbReference type="PANTHER" id="PTHR11733:SF240">
    <property type="entry name" value="GH14155P-RELATED"/>
    <property type="match status" value="1"/>
</dbReference>
<sequence length="770" mass="88599">MSSQVKSPLKHQHSDEERNNFIINDTAFKTTSSLKSKSHLLRILVVVVLLLVVLLTILGALYISMQKKKEPVLVPNVSKGHSKQDLKDEVCNTKECVQIASKIIDVMDSEVDPCKDFYEYACGGWLKSVPVPDSRTRYSRFDELAEQNSEVLKQILNQLISKETKSVTPILDKAAVFYKSCTNTKLIEQIGDLPMKKLVKDMGSWPVTDESFDESKWDSLEALTTVHKNISIAPVLQVYVAADIKNSSQNIIVFDQSGISLAKESYLKNSTFHIGHREAYLKYMKSIAKQMGANETGLKYMNDVMEFETQLANITMSVLDRRNYHSIYESMTLEEFSNRTEIPLSWLLRFVNNIFKENNLLVLPSERIVSFSTQFIGKAYKLFNELPKKTQSSYIIWQAVNVMAPLVLGKYQEIFDEYQLEAYSLTDRPPRWEVCISSTLRYFGYALGRPFVEKVYDKTAKTMSTEIIQAIKQVFIDNLETMDWMDAKTKAYAKKKAERIIENIGYPSFILNNTALELEYHGLSIKEDEHFNNYMECRKYDNLKNYFKRGKPVDKSEWSILPTTVNAYYAPTENKIGFPAGILQWPYYDKRAPRAVSYGAIGMVVGHEISHGFDDQGKDFTVEGNFDTWWTKESTDAFKSRSQCFSEQYSKFEMFDRHMNGKQTLGEDLADNGGLRQSLQAYQLWKEQHNEEQKLPGLNLTSEQLYFLAFAQVWCTNYRESSAINQIESGVHSLSRFRVIGTLQNNQEFSKAYKCPEGSIMNPKKKCRVW</sequence>
<dbReference type="GO" id="GO:0046872">
    <property type="term" value="F:metal ion binding"/>
    <property type="evidence" value="ECO:0007669"/>
    <property type="project" value="UniProtKB-KW"/>
</dbReference>
<accession>Q9U9P2</accession>
<comment type="cofactor">
    <cofactor evidence="1">
        <name>Zn(2+)</name>
        <dbReference type="ChEBI" id="CHEBI:29105"/>
    </cofactor>
</comment>
<dbReference type="GO" id="GO:0005886">
    <property type="term" value="C:plasma membrane"/>
    <property type="evidence" value="ECO:0007669"/>
    <property type="project" value="TreeGrafter"/>
</dbReference>
<keyword evidence="11" id="KW-1185">Reference proteome</keyword>